<evidence type="ECO:0000313" key="7">
    <source>
        <dbReference type="EMBL" id="SEH70909.1"/>
    </source>
</evidence>
<dbReference type="Pfam" id="PF03466">
    <property type="entry name" value="LysR_substrate"/>
    <property type="match status" value="1"/>
</dbReference>
<evidence type="ECO:0000259" key="6">
    <source>
        <dbReference type="PROSITE" id="PS50931"/>
    </source>
</evidence>
<comment type="similarity">
    <text evidence="1">Belongs to the LysR transcriptional regulatory family.</text>
</comment>
<dbReference type="Gene3D" id="1.10.10.10">
    <property type="entry name" value="Winged helix-like DNA-binding domain superfamily/Winged helix DNA-binding domain"/>
    <property type="match status" value="1"/>
</dbReference>
<name>A0A1H6K747_9RHOB</name>
<dbReference type="PANTHER" id="PTHR30579:SF3">
    <property type="entry name" value="TRANSCRIPTIONAL REGULATORY PROTEIN"/>
    <property type="match status" value="1"/>
</dbReference>
<dbReference type="Pfam" id="PF00126">
    <property type="entry name" value="HTH_1"/>
    <property type="match status" value="1"/>
</dbReference>
<dbReference type="EMBL" id="FNXG01000001">
    <property type="protein sequence ID" value="SEH70909.1"/>
    <property type="molecule type" value="Genomic_DNA"/>
</dbReference>
<dbReference type="InterPro" id="IPR036388">
    <property type="entry name" value="WH-like_DNA-bd_sf"/>
</dbReference>
<keyword evidence="8" id="KW-1185">Reference proteome</keyword>
<evidence type="ECO:0000256" key="5">
    <source>
        <dbReference type="SAM" id="Coils"/>
    </source>
</evidence>
<dbReference type="InterPro" id="IPR050176">
    <property type="entry name" value="LTTR"/>
</dbReference>
<keyword evidence="5" id="KW-0175">Coiled coil</keyword>
<dbReference type="STRING" id="65735.SAMN04488075_0909"/>
<dbReference type="InterPro" id="IPR036390">
    <property type="entry name" value="WH_DNA-bd_sf"/>
</dbReference>
<dbReference type="InterPro" id="IPR005119">
    <property type="entry name" value="LysR_subst-bd"/>
</dbReference>
<dbReference type="SUPFAM" id="SSF46785">
    <property type="entry name" value="Winged helix' DNA-binding domain"/>
    <property type="match status" value="1"/>
</dbReference>
<sequence length="313" mass="34348">MDWDDLRIFLAVAREESLSRAGRRLGMDASTMGRRVARLETALGRVLFAKTPQGYALTPEGTALIPHAEAAETAAHAAGEALTGAGLTGQLRIGAPDGCANYLLPQLAARMMRDHPGLEIQIVALPRVFNLSRREADMAIAVSRPRTGRATVQKIVDYQLHLAAHEDYLRRHPPIRSRADLRGHSMIGYIPDMIFDRELDYLRETGADHAALTSNSVSVQLQAIRAGAGLGIVHDFAIPFAPGVQRVLAGDISLRRSFWLLRPGDDMRSGRLARLAEEIAQGLRRELGRLEAQVQMQEKRTLDETICRGNAGL</sequence>
<accession>A0A1H6K747</accession>
<dbReference type="OrthoDB" id="9787460at2"/>
<dbReference type="Gene3D" id="3.40.190.290">
    <property type="match status" value="1"/>
</dbReference>
<organism evidence="7 8">
    <name type="scientific">Paracoccus alkenifer</name>
    <dbReference type="NCBI Taxonomy" id="65735"/>
    <lineage>
        <taxon>Bacteria</taxon>
        <taxon>Pseudomonadati</taxon>
        <taxon>Pseudomonadota</taxon>
        <taxon>Alphaproteobacteria</taxon>
        <taxon>Rhodobacterales</taxon>
        <taxon>Paracoccaceae</taxon>
        <taxon>Paracoccus</taxon>
    </lineage>
</organism>
<dbReference type="AlphaFoldDB" id="A0A1H6K747"/>
<feature type="coiled-coil region" evidence="5">
    <location>
        <begin position="273"/>
        <end position="300"/>
    </location>
</feature>
<dbReference type="GO" id="GO:0003677">
    <property type="term" value="F:DNA binding"/>
    <property type="evidence" value="ECO:0007669"/>
    <property type="project" value="UniProtKB-KW"/>
</dbReference>
<keyword evidence="2" id="KW-0805">Transcription regulation</keyword>
<dbReference type="RefSeq" id="WP_090845646.1">
    <property type="nucleotide sequence ID" value="NZ_FNXG01000001.1"/>
</dbReference>
<dbReference type="GO" id="GO:0003700">
    <property type="term" value="F:DNA-binding transcription factor activity"/>
    <property type="evidence" value="ECO:0007669"/>
    <property type="project" value="InterPro"/>
</dbReference>
<protein>
    <submittedName>
        <fullName evidence="7">DNA-binding transcriptional regulator, LysR family</fullName>
    </submittedName>
</protein>
<evidence type="ECO:0000256" key="1">
    <source>
        <dbReference type="ARBA" id="ARBA00009437"/>
    </source>
</evidence>
<dbReference type="SUPFAM" id="SSF53850">
    <property type="entry name" value="Periplasmic binding protein-like II"/>
    <property type="match status" value="1"/>
</dbReference>
<feature type="domain" description="HTH lysR-type" evidence="6">
    <location>
        <begin position="1"/>
        <end position="58"/>
    </location>
</feature>
<gene>
    <name evidence="7" type="ORF">SAMN04488075_0909</name>
</gene>
<evidence type="ECO:0000256" key="4">
    <source>
        <dbReference type="ARBA" id="ARBA00023163"/>
    </source>
</evidence>
<evidence type="ECO:0000256" key="3">
    <source>
        <dbReference type="ARBA" id="ARBA00023125"/>
    </source>
</evidence>
<evidence type="ECO:0000256" key="2">
    <source>
        <dbReference type="ARBA" id="ARBA00023015"/>
    </source>
</evidence>
<dbReference type="Proteomes" id="UP000199125">
    <property type="component" value="Unassembled WGS sequence"/>
</dbReference>
<dbReference type="PROSITE" id="PS50931">
    <property type="entry name" value="HTH_LYSR"/>
    <property type="match status" value="1"/>
</dbReference>
<dbReference type="InterPro" id="IPR000847">
    <property type="entry name" value="LysR_HTH_N"/>
</dbReference>
<keyword evidence="3 7" id="KW-0238">DNA-binding</keyword>
<evidence type="ECO:0000313" key="8">
    <source>
        <dbReference type="Proteomes" id="UP000199125"/>
    </source>
</evidence>
<proteinExistence type="inferred from homology"/>
<dbReference type="PANTHER" id="PTHR30579">
    <property type="entry name" value="TRANSCRIPTIONAL REGULATOR"/>
    <property type="match status" value="1"/>
</dbReference>
<keyword evidence="4" id="KW-0804">Transcription</keyword>
<reference evidence="8" key="1">
    <citation type="submission" date="2016-10" db="EMBL/GenBank/DDBJ databases">
        <authorList>
            <person name="Varghese N."/>
            <person name="Submissions S."/>
        </authorList>
    </citation>
    <scope>NUCLEOTIDE SEQUENCE [LARGE SCALE GENOMIC DNA]</scope>
    <source>
        <strain evidence="8">DSM 11593</strain>
    </source>
</reference>